<dbReference type="PROSITE" id="PS51257">
    <property type="entry name" value="PROKAR_LIPOPROTEIN"/>
    <property type="match status" value="1"/>
</dbReference>
<dbReference type="EMBL" id="WMJX01000005">
    <property type="protein sequence ID" value="MTG97374.1"/>
    <property type="molecule type" value="Genomic_DNA"/>
</dbReference>
<gene>
    <name evidence="1" type="ORF">GJV76_04360</name>
</gene>
<sequence length="480" mass="54868">MESVFKHILSLIIISTLFVSCEKDSSNGNSESREFIVAFQEQSIIYENIKEDREIVMNFSDVAEEDGTVEIVFHEINATYGIDYRLYPEANNNRLVVPFKKGTRTVSFQFKNLIYPFDRRDKTIQFHIDKVNYSIKEPSIKGYSSMVITFDAALGGVISPNLGGPNEENQVYVDLGGIATYEVKRDSWDLAFFSGNEHVVKLNSSIYMAAGEFDSVNLDQVTEGQLESLKQSVQIGTFDATNVKYIDFPDGDLNKTAISKVKNEDNENKVFLLNLGFKPGINDGVSVGSVNVSGESRGWMKVRILKRDNGYLLQYARLNEKTHQEVLITKNNAYNFQFFSFDSESLVAVEPSKGKWDLNFTVFTNTVDQQGTPKGSYGFSDFILHNRYGGVLAYRVKMPLHNKDYYKSFSKEDVEENLFSDDLRTIGSTWRDVANDKILYKDVFYVVRDSKGNFYKFKMLSLRDEKGNRGFPKFEYRLLE</sequence>
<dbReference type="CDD" id="cd12105">
    <property type="entry name" value="HmuY"/>
    <property type="match status" value="1"/>
</dbReference>
<organism evidence="1 2">
    <name type="scientific">Myroides albus</name>
    <dbReference type="NCBI Taxonomy" id="2562892"/>
    <lineage>
        <taxon>Bacteria</taxon>
        <taxon>Pseudomonadati</taxon>
        <taxon>Bacteroidota</taxon>
        <taxon>Flavobacteriia</taxon>
        <taxon>Flavobacteriales</taxon>
        <taxon>Flavobacteriaceae</taxon>
        <taxon>Myroides</taxon>
    </lineage>
</organism>
<proteinExistence type="predicted"/>
<dbReference type="AlphaFoldDB" id="A0A6I3LHU8"/>
<comment type="caution">
    <text evidence="1">The sequence shown here is derived from an EMBL/GenBank/DDBJ whole genome shotgun (WGS) entry which is preliminary data.</text>
</comment>
<evidence type="ECO:0000313" key="1">
    <source>
        <dbReference type="EMBL" id="MTG97374.1"/>
    </source>
</evidence>
<dbReference type="InterPro" id="IPR025921">
    <property type="entry name" value="HmuY"/>
</dbReference>
<dbReference type="OrthoDB" id="1091850at2"/>
<dbReference type="RefSeq" id="WP_155091416.1">
    <property type="nucleotide sequence ID" value="NZ_CP102754.1"/>
</dbReference>
<reference evidence="1 2" key="1">
    <citation type="submission" date="2019-11" db="EMBL/GenBank/DDBJ databases">
        <title>Genome of Strain BIT-d1.</title>
        <authorList>
            <person name="Yang Y."/>
        </authorList>
    </citation>
    <scope>NUCLEOTIDE SEQUENCE [LARGE SCALE GENOMIC DNA]</scope>
    <source>
        <strain evidence="1 2">BIT-d1</strain>
    </source>
</reference>
<dbReference type="Pfam" id="PF14064">
    <property type="entry name" value="HmuY"/>
    <property type="match status" value="1"/>
</dbReference>
<evidence type="ECO:0000313" key="2">
    <source>
        <dbReference type="Proteomes" id="UP000438760"/>
    </source>
</evidence>
<dbReference type="Proteomes" id="UP000438760">
    <property type="component" value="Unassembled WGS sequence"/>
</dbReference>
<evidence type="ECO:0008006" key="3">
    <source>
        <dbReference type="Google" id="ProtNLM"/>
    </source>
</evidence>
<keyword evidence="2" id="KW-1185">Reference proteome</keyword>
<protein>
    <recommendedName>
        <fullName evidence="3">HmuY protein</fullName>
    </recommendedName>
</protein>
<accession>A0A6I3LHU8</accession>
<name>A0A6I3LHU8_9FLAO</name>